<keyword evidence="3" id="KW-1185">Reference proteome</keyword>
<proteinExistence type="predicted"/>
<evidence type="ECO:0000313" key="2">
    <source>
        <dbReference type="EMBL" id="MFC7069444.1"/>
    </source>
</evidence>
<dbReference type="GeneID" id="81125196"/>
<feature type="region of interest" description="Disordered" evidence="1">
    <location>
        <begin position="206"/>
        <end position="225"/>
    </location>
</feature>
<accession>A0ABD5WF43</accession>
<feature type="compositionally biased region" description="Acidic residues" evidence="1">
    <location>
        <begin position="209"/>
        <end position="218"/>
    </location>
</feature>
<dbReference type="RefSeq" id="WP_284030364.1">
    <property type="nucleotide sequence ID" value="NZ_CP126154.1"/>
</dbReference>
<evidence type="ECO:0000313" key="3">
    <source>
        <dbReference type="Proteomes" id="UP001596461"/>
    </source>
</evidence>
<feature type="region of interest" description="Disordered" evidence="1">
    <location>
        <begin position="393"/>
        <end position="462"/>
    </location>
</feature>
<name>A0ABD5WF43_9EURY</name>
<dbReference type="AlphaFoldDB" id="A0ABD5WF43"/>
<organism evidence="2 3">
    <name type="scientific">Halobaculum lipolyticum</name>
    <dbReference type="NCBI Taxonomy" id="3032001"/>
    <lineage>
        <taxon>Archaea</taxon>
        <taxon>Methanobacteriati</taxon>
        <taxon>Methanobacteriota</taxon>
        <taxon>Stenosarchaea group</taxon>
        <taxon>Halobacteria</taxon>
        <taxon>Halobacteriales</taxon>
        <taxon>Haloferacaceae</taxon>
        <taxon>Halobaculum</taxon>
    </lineage>
</organism>
<sequence length="488" mass="51132">MNRWIIALLLAAVLVIAPAGHAVVTDSADPADSAETVDGTDGGTYDGSVTIAFDVDPNESYVLRTATERLPVAQFAGENGTVFLDTGPLDPGEYVLVARGNDAVAYEFTVTGEPDVSETPSDGDERTGETEAIVAGDRYETGTVLTVEVRTDRYYEVVPLFEWAYSMHLTADGGTLEIDTSRLRPGWYAVHTPDGEAVMTTFEVVESAPEPDPDDEADPQPPADALLVDRDARPDAVRAADRGIYYRGQLLRFRVDGDTDYVLRAPNDTELGSFSATDHRVYLNTTTLPEGLYRLERPDGHVVYHAQIRPQTLRASADGTTVRLVSNRQEYAAVLTSESLSEAALLSAFPRAERRDGRVVLPVGSADATFALETAGLDSGEYDLTVTIPDTGARATANGTAPDPVAATATPSGGTPRALAGTATPRETGSGGGTAETTPTAAPAGGATTAASTTPARRTAVDGPGFGPASALAATLAVGAAAARRSLW</sequence>
<feature type="compositionally biased region" description="Low complexity" evidence="1">
    <location>
        <begin position="400"/>
        <end position="411"/>
    </location>
</feature>
<dbReference type="EMBL" id="JBHTAH010000005">
    <property type="protein sequence ID" value="MFC7069444.1"/>
    <property type="molecule type" value="Genomic_DNA"/>
</dbReference>
<feature type="compositionally biased region" description="Low complexity" evidence="1">
    <location>
        <begin position="435"/>
        <end position="458"/>
    </location>
</feature>
<evidence type="ECO:0008006" key="4">
    <source>
        <dbReference type="Google" id="ProtNLM"/>
    </source>
</evidence>
<protein>
    <recommendedName>
        <fullName evidence="4">PGF-CTERM protein</fullName>
    </recommendedName>
</protein>
<evidence type="ECO:0000256" key="1">
    <source>
        <dbReference type="SAM" id="MobiDB-lite"/>
    </source>
</evidence>
<comment type="caution">
    <text evidence="2">The sequence shown here is derived from an EMBL/GenBank/DDBJ whole genome shotgun (WGS) entry which is preliminary data.</text>
</comment>
<reference evidence="2 3" key="1">
    <citation type="journal article" date="2019" name="Int. J. Syst. Evol. Microbiol.">
        <title>The Global Catalogue of Microorganisms (GCM) 10K type strain sequencing project: providing services to taxonomists for standard genome sequencing and annotation.</title>
        <authorList>
            <consortium name="The Broad Institute Genomics Platform"/>
            <consortium name="The Broad Institute Genome Sequencing Center for Infectious Disease"/>
            <person name="Wu L."/>
            <person name="Ma J."/>
        </authorList>
    </citation>
    <scope>NUCLEOTIDE SEQUENCE [LARGE SCALE GENOMIC DNA]</scope>
    <source>
        <strain evidence="2 3">DT31</strain>
    </source>
</reference>
<dbReference type="Proteomes" id="UP001596461">
    <property type="component" value="Unassembled WGS sequence"/>
</dbReference>
<gene>
    <name evidence="2" type="ORF">ACFQL9_07315</name>
</gene>